<dbReference type="InterPro" id="IPR011030">
    <property type="entry name" value="Lipovitellin_superhlx_dom"/>
</dbReference>
<dbReference type="InterPro" id="IPR015816">
    <property type="entry name" value="Vitellinogen_b-sht_N"/>
</dbReference>
<feature type="domain" description="VWFD" evidence="6">
    <location>
        <begin position="2765"/>
        <end position="2932"/>
    </location>
</feature>
<feature type="domain" description="Vitellogenin" evidence="5">
    <location>
        <begin position="40"/>
        <end position="640"/>
    </location>
</feature>
<dbReference type="GO" id="GO:0005319">
    <property type="term" value="F:lipid transporter activity"/>
    <property type="evidence" value="ECO:0007669"/>
    <property type="project" value="InterPro"/>
</dbReference>
<evidence type="ECO:0008006" key="9">
    <source>
        <dbReference type="Google" id="ProtNLM"/>
    </source>
</evidence>
<dbReference type="Gene3D" id="2.20.50.20">
    <property type="entry name" value="Lipovitellin. Chain A, domain 3"/>
    <property type="match status" value="1"/>
</dbReference>
<evidence type="ECO:0000313" key="8">
    <source>
        <dbReference type="Proteomes" id="UP000092444"/>
    </source>
</evidence>
<keyword evidence="1 4" id="KW-0732">Signal</keyword>
<comment type="caution">
    <text evidence="3">Lacks conserved residue(s) required for the propagation of feature annotation.</text>
</comment>
<dbReference type="InterPro" id="IPR001846">
    <property type="entry name" value="VWF_type-D"/>
</dbReference>
<sequence length="3333" mass="374473">MASTAVVLHILICIFSLSKVIKAESNCKNSCAEDENLFKYRDGHVYEYVFDSAMAIGVKTSDNSQNDDTSMRITGVAKIFTEPNCGYTLQIGAFKVSAAEAIQKKIMQNIQKPVHFTMVNGKLNSELCVADGGENSYSLNIKRAIISMFQSNPEAKHEIDIFGECPTRSSVAKVGSIKIVNKSRNLNSCVYRQIIKSGFLRNIANTKSGYGVNTNALLDANFAKESKIENGIISSIEVTEEYTFGNKVGGKTIPNVYAKVKTGMRVKSLTGSPSTAPLYGSRSASIIFQEPETYTAKNIAAVKAVFGELINHVEDHVKLGSANGFVELIRLMRASDTDVLMELSAFPHQKQDLARRVYLDALFRTGTSESARAIIKQFNKMTEKEKTIAMEALKLVEIVDRDTLNLAANLITPNAPKETYLALGMLVSNFCTRNSCDQGEIDMIFKKITDVLKKTHCKANTRNEENRLLFLLKGIENAKHLAKMVNSSLLECVSEGRSNRIRIAALQAFSSANCDISLQKKAMDLLSDHNEDSEIRIKAFLAVIKCPSAEAANELSSIVNSEPVHQVGGFITSTLKLIRDSTDESRSLQREHFANIRITKKFPIDLRRYSYHGEISENLLGSSVNYKLIYSQTGFLPRSSALNIKTNIFGIDLNVFETNLRMENIENILQFLMGPKGIINENRNSMLKLDEYTHPASRKRRSIVDEAAKAAKRYKTYGSKFSNDVNLDISLKFFGSEMMFLSLGDDLPNSFEDIYKQISSGIDKIKNELGSYGKEFINHDLFMDTTFNYPTALGVPLELSFQGFAASKVNFGIGVDIDSIFVHGAYLNKKYKCKIEPSIDVNLMVGLGFNAYVLSTGVSTSVNMHSATGSAIELALIHEGAGFNMEFEMPREKIEFINIKVAHSFYIQENDKPIDKRLILNRNNKDPNAIQMEGCYNQLESLGIKPCISTLGTLKQEDDATLPSEFIFSLHVMSVKKFNIKGYRNGAEGNVEQWKLDYSTPEGAYDTSLTVEIGTKSRFYGRVCVENTKQHYGLEAGVSNDNHELVIYVQHEEGKDIKKSKVGFMKSGNEYRPVIEIRMFNGGLSDELNGYKVDGRVVVASGDGEGATKKYNFDNLQIMDKENDGIIINGWANIGKTSLNTQLLIKIPKDSTYAVEGNFEVSEVYSAGIFISDENSPDHIYGASTSIRVIDQLVNISILAKYAKYQFAANSELEYIKQGDNPSISSSKFANSVSLKYSENNLIFLKLSGLTEGENKFEIVADMNIQGQKKKKKGSLSIKFAAHQRAKSDYSLSINGKLNDNFVELTALCDVTGNQYNLDNSLSTSLGTLITLKGKINQSLKLIFLADSDVVVDLQGTTRFSNKDSQSKWNLKINGAEDKTIVDFNFLKNKEEVVKLKFEKTISEEKLTAAEFNLLADDFLDVKIDFKVSKIGKGELAAVIESLKHKKQVEVNSNFHVQNPKYDVEVLLVCDKERKLFVKSDNVLDRTAQIYRTKNIIQSGGKQTSFDANTIIKGHSYVDGDIDANFVFTFSDGRILDGEFKQKMNTNIKTGLTHGIAEINLSDNLSNSGPKRSLILTTKVDKLDIKKKEFLVDFDILYTNLHNQKLQIVAQTKNLAKQKPNAAIHFSTKVSGDLVESPITASFIVDEFSPAHAVFKLDFIYGSEFQTYCSCNYHVSELDKPATYAIQMQVQKVNSTWKTFELSSKGQYENNKQQTLFELTLDEKLGSGDFLRLNIASKILTNKSVNALLLFEIASNHMEPLKIEAQSERASVSNEGSTDGEVLLSINYGSKFGKITNKYKFSKSEIIKHSYFLDTSFDAMKSLEININRVNGYHWGVEVKHNEEPYAVDLELFGGKPKRGFDLKITLPNVNPILVVVIHEILDTHKAKLQLDIQNFLNLDFKLNTEASYNNFDEFYLVARWNSARLQLNNYDLMLRTENKVLNMELKNTQGTVFKGAISYAVSKENHKCIYEGQGQIEHRGSIKTGNFKLISEVYELATDKEIGFAYTFSGNVGGAHGVSTVKITNKDLILKLSICEEKKQCTNAQVLASNDMVSENSNIQSLLILLDLRELGFPYELELQSKNTRDGFKFRYILDMKVMSNSNLNYQLLITLQPSNGKVQLKLPTREMLLEMHQQYPQEGQLMGHYKSSLSLYMNKSKKPNEVVRLLAQADVSGSDWVSLNLKSLLKFEHPAIQPCSISTRLEADRNKELVDLNIVFDVFKLPEYQVVISSRLENIALPNGFNVTGQQILSSEGFGIQYRSAGHAAFNLENKELSLGGELTNVAGGVKSTILFLGSPAKIEILAYGLNEELLKLIISVKQIKPSTKIDGTLQILGTKPIEMTSELQFGLAKLNVEREEFLHLDVFLAMGKELKLKAHEAGKELISVTVNLNPNSFLDSTFICNKKDIEEFVERLQHKYQEESNKVLLKMKEHYDTSYITSEQALVNKIRANLIDFKELRPDFDEILKELEHDSTLKQLLEIYYEFEGKFLKFVEESLKLLHEISEKMTKTVLDMRSKLKEMLHDIIIPAGQKTAEDILIIFKQIFNTFADVVMNSFDIFSKVFSEYEPMVKEYGKVVAELLKPSYEALEELYKFSLDILDDLPKNLQEHLTIIKDLQLELKRMFKKLHFEEKVFEFLNRILEELSLLPLNADILDLLRKLQEYTSAKLKNDPVNDKSYAEEFLHLLLKILRSSLVVDGFTISTSTLPWDNIFFASPSSFNIFDDLPNLLTFRLSVVNFIFNENFDYLLSRDFWRSFIFFEGFHLSGHLTEGRHLFTFDGVYVNLNGNCKYILTQDSLNNNFSVIAQVNNKLKSLYLTDKEGQFLELNDAGVLKFNANPVEFPLHENGMHAWRLHYTIYLYSEYGVSVMCTASLKVCHIEVNGFYKSKLRGLLGNGNAEPFDDFMQMDGTIAKNTVNFLHGYGLGKCNVASLTVNANDMPHTDICNDYFGYESPLAIGYLIKDPSLYQTACDQAVASAADKDKETAACNIALTYASGIKKKLDHPFIFLPERCLKCGGAPGQRDLFEDFTVKTPESSADIVFVIDVDVSAMQMTNLIAPIIPEIRKALKVRGFSDIQIVVIAFSSGQRYPAILTSDQGKLNYHGNLANDKKKLKGPKPLFSDFNISETVLAADKKTYILELLEKVVKNLVPNSDEMAFNLALDYPFRPGAAKTIVAVYSNELPYDNFLTVLRAHLSNLVIDFNGALLHVITTVKGMSLEGVEPEKLIGFNSRLVATLDGKDAKKRQKLQYESSKSIDFVLNKGGWIFNMQHFEQLKPPDHIKVLNQVANSIADTLFKTEMISKCSCMPIYGIHSQHKCVVKSTHFVANKKVKS</sequence>
<feature type="signal peptide" evidence="4">
    <location>
        <begin position="1"/>
        <end position="23"/>
    </location>
</feature>
<dbReference type="PANTHER" id="PTHR23345">
    <property type="entry name" value="VITELLOGENIN-RELATED"/>
    <property type="match status" value="1"/>
</dbReference>
<evidence type="ECO:0000313" key="7">
    <source>
        <dbReference type="EnsemblMetazoa" id="GMOY005442-PA"/>
    </source>
</evidence>
<dbReference type="SMART" id="SM00638">
    <property type="entry name" value="LPD_N"/>
    <property type="match status" value="1"/>
</dbReference>
<keyword evidence="8" id="KW-1185">Reference proteome</keyword>
<dbReference type="Pfam" id="PF09172">
    <property type="entry name" value="Vit_open_b-sht"/>
    <property type="match status" value="1"/>
</dbReference>
<dbReference type="InterPro" id="IPR015817">
    <property type="entry name" value="Vitellinogen_open_b-sht_sub1"/>
</dbReference>
<dbReference type="Gene3D" id="2.30.230.10">
    <property type="entry name" value="Lipovitellin, beta-sheet shell regions, chain A"/>
    <property type="match status" value="1"/>
</dbReference>
<reference evidence="7" key="1">
    <citation type="submission" date="2020-05" db="UniProtKB">
        <authorList>
            <consortium name="EnsemblMetazoa"/>
        </authorList>
    </citation>
    <scope>IDENTIFICATION</scope>
    <source>
        <strain evidence="7">Yale</strain>
    </source>
</reference>
<evidence type="ECO:0000256" key="1">
    <source>
        <dbReference type="ARBA" id="ARBA00022729"/>
    </source>
</evidence>
<feature type="chain" id="PRO_5008407762" description="Vitellogenin domain-containing protein" evidence="4">
    <location>
        <begin position="24"/>
        <end position="3333"/>
    </location>
</feature>
<dbReference type="Gene3D" id="2.20.80.10">
    <property type="entry name" value="Lipovitellin-phosvitin complex, chain A, domain 4"/>
    <property type="match status" value="1"/>
</dbReference>
<dbReference type="PROSITE" id="PS51233">
    <property type="entry name" value="VWFD"/>
    <property type="match status" value="1"/>
</dbReference>
<dbReference type="SUPFAM" id="SSF48431">
    <property type="entry name" value="Lipovitellin-phosvitin complex, superhelical domain"/>
    <property type="match status" value="1"/>
</dbReference>
<dbReference type="VEuPathDB" id="VectorBase:GMOY005442"/>
<dbReference type="EnsemblMetazoa" id="GMOY005442-RA">
    <property type="protein sequence ID" value="GMOY005442-PA"/>
    <property type="gene ID" value="GMOY005442"/>
</dbReference>
<dbReference type="SMART" id="SM00216">
    <property type="entry name" value="VWD"/>
    <property type="match status" value="1"/>
</dbReference>
<dbReference type="InterPro" id="IPR050733">
    <property type="entry name" value="Vitellogenin/Apolipophorin"/>
</dbReference>
<organism evidence="7 8">
    <name type="scientific">Glossina morsitans morsitans</name>
    <name type="common">Savannah tsetse fly</name>
    <dbReference type="NCBI Taxonomy" id="37546"/>
    <lineage>
        <taxon>Eukaryota</taxon>
        <taxon>Metazoa</taxon>
        <taxon>Ecdysozoa</taxon>
        <taxon>Arthropoda</taxon>
        <taxon>Hexapoda</taxon>
        <taxon>Insecta</taxon>
        <taxon>Pterygota</taxon>
        <taxon>Neoptera</taxon>
        <taxon>Endopterygota</taxon>
        <taxon>Diptera</taxon>
        <taxon>Brachycera</taxon>
        <taxon>Muscomorpha</taxon>
        <taxon>Hippoboscoidea</taxon>
        <taxon>Glossinidae</taxon>
        <taxon>Glossina</taxon>
    </lineage>
</organism>
<dbReference type="PANTHER" id="PTHR23345:SF36">
    <property type="entry name" value="APOLIPOPHORINS"/>
    <property type="match status" value="1"/>
</dbReference>
<protein>
    <recommendedName>
        <fullName evidence="9">Vitellogenin domain-containing protein</fullName>
    </recommendedName>
</protein>
<dbReference type="InterPro" id="IPR001747">
    <property type="entry name" value="Vitellogenin_N"/>
</dbReference>
<dbReference type="PhylomeDB" id="A0A1B0FNK0"/>
<dbReference type="InterPro" id="IPR015819">
    <property type="entry name" value="Lipid_transp_b-sht_shell"/>
</dbReference>
<proteinExistence type="predicted"/>
<evidence type="ECO:0000256" key="2">
    <source>
        <dbReference type="ARBA" id="ARBA00023180"/>
    </source>
</evidence>
<accession>A0A1B0FNK0</accession>
<dbReference type="InterPro" id="IPR015255">
    <property type="entry name" value="Vitellinogen_open_b-sht"/>
</dbReference>
<evidence type="ECO:0000256" key="3">
    <source>
        <dbReference type="PROSITE-ProRule" id="PRU00557"/>
    </source>
</evidence>
<dbReference type="SUPFAM" id="SSF56968">
    <property type="entry name" value="Lipovitellin-phosvitin complex, beta-sheet shell regions"/>
    <property type="match status" value="2"/>
</dbReference>
<dbReference type="EMBL" id="CCAG010022700">
    <property type="status" value="NOT_ANNOTATED_CDS"/>
    <property type="molecule type" value="Genomic_DNA"/>
</dbReference>
<dbReference type="Pfam" id="PF00094">
    <property type="entry name" value="VWD"/>
    <property type="match status" value="1"/>
</dbReference>
<keyword evidence="2" id="KW-0325">Glycoprotein</keyword>
<dbReference type="Pfam" id="PF01347">
    <property type="entry name" value="Vitellogenin_N"/>
    <property type="match status" value="1"/>
</dbReference>
<dbReference type="Proteomes" id="UP000092444">
    <property type="component" value="Unassembled WGS sequence"/>
</dbReference>
<dbReference type="STRING" id="37546.A0A1B0FNK0"/>
<evidence type="ECO:0000259" key="6">
    <source>
        <dbReference type="PROSITE" id="PS51233"/>
    </source>
</evidence>
<name>A0A1B0FNK0_GLOMM</name>
<dbReference type="SMART" id="SM01169">
    <property type="entry name" value="DUF1943"/>
    <property type="match status" value="1"/>
</dbReference>
<dbReference type="PROSITE" id="PS51211">
    <property type="entry name" value="VITELLOGENIN"/>
    <property type="match status" value="1"/>
</dbReference>
<dbReference type="Gene3D" id="1.25.10.20">
    <property type="entry name" value="Vitellinogen, superhelical"/>
    <property type="match status" value="1"/>
</dbReference>
<evidence type="ECO:0000259" key="5">
    <source>
        <dbReference type="PROSITE" id="PS51211"/>
    </source>
</evidence>
<evidence type="ECO:0000256" key="4">
    <source>
        <dbReference type="SAM" id="SignalP"/>
    </source>
</evidence>